<organism evidence="1 2">
    <name type="scientific">Laodelphax striatellus</name>
    <name type="common">Small brown planthopper</name>
    <name type="synonym">Delphax striatella</name>
    <dbReference type="NCBI Taxonomy" id="195883"/>
    <lineage>
        <taxon>Eukaryota</taxon>
        <taxon>Metazoa</taxon>
        <taxon>Ecdysozoa</taxon>
        <taxon>Arthropoda</taxon>
        <taxon>Hexapoda</taxon>
        <taxon>Insecta</taxon>
        <taxon>Pterygota</taxon>
        <taxon>Neoptera</taxon>
        <taxon>Paraneoptera</taxon>
        <taxon>Hemiptera</taxon>
        <taxon>Auchenorrhyncha</taxon>
        <taxon>Fulgoroidea</taxon>
        <taxon>Delphacidae</taxon>
        <taxon>Criomorphinae</taxon>
        <taxon>Laodelphax</taxon>
    </lineage>
</organism>
<dbReference type="GO" id="GO:0030337">
    <property type="term" value="F:DNA polymerase processivity factor activity"/>
    <property type="evidence" value="ECO:0007669"/>
    <property type="project" value="TreeGrafter"/>
</dbReference>
<protein>
    <recommendedName>
        <fullName evidence="3">Transcription elongation factor, mitochondrial</fullName>
    </recommendedName>
</protein>
<dbReference type="InParanoid" id="A0A482WUC0"/>
<dbReference type="GO" id="GO:0042645">
    <property type="term" value="C:mitochondrial nucleoid"/>
    <property type="evidence" value="ECO:0007669"/>
    <property type="project" value="TreeGrafter"/>
</dbReference>
<dbReference type="GO" id="GO:0006392">
    <property type="term" value="P:transcription elongation by mitochondrial RNA polymerase"/>
    <property type="evidence" value="ECO:0007669"/>
    <property type="project" value="InterPro"/>
</dbReference>
<comment type="caution">
    <text evidence="1">The sequence shown here is derived from an EMBL/GenBank/DDBJ whole genome shotgun (WGS) entry which is preliminary data.</text>
</comment>
<dbReference type="Proteomes" id="UP000291343">
    <property type="component" value="Unassembled WGS sequence"/>
</dbReference>
<proteinExistence type="predicted"/>
<dbReference type="SMR" id="A0A482WUC0"/>
<name>A0A482WUC0_LAOST</name>
<reference evidence="1 2" key="1">
    <citation type="journal article" date="2017" name="Gigascience">
        <title>Genome sequence of the small brown planthopper, Laodelphax striatellus.</title>
        <authorList>
            <person name="Zhu J."/>
            <person name="Jiang F."/>
            <person name="Wang X."/>
            <person name="Yang P."/>
            <person name="Bao Y."/>
            <person name="Zhao W."/>
            <person name="Wang W."/>
            <person name="Lu H."/>
            <person name="Wang Q."/>
            <person name="Cui N."/>
            <person name="Li J."/>
            <person name="Chen X."/>
            <person name="Luo L."/>
            <person name="Yu J."/>
            <person name="Kang L."/>
            <person name="Cui F."/>
        </authorList>
    </citation>
    <scope>NUCLEOTIDE SEQUENCE [LARGE SCALE GENOMIC DNA]</scope>
    <source>
        <strain evidence="1">Lst14</strain>
    </source>
</reference>
<evidence type="ECO:0000313" key="1">
    <source>
        <dbReference type="EMBL" id="RZF36761.1"/>
    </source>
</evidence>
<dbReference type="AlphaFoldDB" id="A0A482WUC0"/>
<dbReference type="FunCoup" id="A0A482WUC0">
    <property type="interactions" value="91"/>
</dbReference>
<keyword evidence="2" id="KW-1185">Reference proteome</keyword>
<dbReference type="STRING" id="195883.A0A482WUC0"/>
<dbReference type="OrthoDB" id="5949570at2759"/>
<evidence type="ECO:0000313" key="2">
    <source>
        <dbReference type="Proteomes" id="UP000291343"/>
    </source>
</evidence>
<dbReference type="PANTHER" id="PTHR21053">
    <property type="entry name" value="TRANSCRIPTION ELONGATION FACTOR, MITOCHONDRIAL"/>
    <property type="match status" value="1"/>
</dbReference>
<dbReference type="EMBL" id="QKKF02025899">
    <property type="protein sequence ID" value="RZF36761.1"/>
    <property type="molecule type" value="Genomic_DNA"/>
</dbReference>
<accession>A0A482WUC0</accession>
<gene>
    <name evidence="1" type="ORF">LSTR_LSTR005074</name>
</gene>
<dbReference type="PANTHER" id="PTHR21053:SF2">
    <property type="entry name" value="TRANSCRIPTION ELONGATION FACTOR, MITOCHONDRIAL"/>
    <property type="match status" value="1"/>
</dbReference>
<sequence length="345" mass="39684">MFCARLLKSFEVDKFKAVMCQTRFGFALSITARPYTNSANEKWADENPTKLTEKEQELVLERLNGCMETPLRIKISLKNLKTIHEFIEENNSFTDIAQLYQLQGFKNEVVDDICKKIVKSSKEKTKMSTNFLTPEIPSDRKEMIKTMVGIDVGASCVSWTKLDCPRNRIENWHMVPLPAAQETKNILSLHDYVTNFSQNIPPGDMYIMESNNWSILSPQMSLRNHVRDAQISAILITILNFNREANLASFGYHNVFFMRSLLASRLFCKLIGNERVSSQQLVQKMFDGEFPEFCTPFEISSILRDFYFSIGKPLREDMCQSLLLTLACRELLLNNKSIKVKPAKS</sequence>
<evidence type="ECO:0008006" key="3">
    <source>
        <dbReference type="Google" id="ProtNLM"/>
    </source>
</evidence>
<dbReference type="InterPro" id="IPR039150">
    <property type="entry name" value="TEFM"/>
</dbReference>